<gene>
    <name evidence="5" type="ORF">GCM10023092_08880</name>
</gene>
<sequence length="432" mass="48316">MQQKTLRERLQLGIYKVIDPLVRGLIKIGLTPNAVTIIGLLLNVCVAIVFISGAERTNRGDLSYVGWAGALTLFAGLFDMLDGQVARIGKMSSTFGALFDSVLDRYSEMILFLGICYYLIAHHYFLSSLFAFIALIGSMMVSYTRARAEGLGVECKGGLMQRPERVVLISVSAIACGITYSFIGGDYKLFVPGIPFHIFETMTVFTLPIAIMAVMTNITAVGRLLDAKRALDKKDSDARAKSGLKVAAVALLLFAGIQVMPGNAYATGGSFNEVDTFPVPKTYDNLLFYLQRTPNTNTVMYELNFDKETGKLDEDNPVHVYWIRYTEEGNPKKELNFIQRKYAYGLKYKRISENHWEVRFVCTSKKVLHLQKAADGKYYMFVNANGLNTVLKRVYIKIDGGTFWSPNVLYIELKGTDVNTGKVNMERINMKD</sequence>
<comment type="caution">
    <text evidence="5">The sequence shown here is derived from an EMBL/GenBank/DDBJ whole genome shotgun (WGS) entry which is preliminary data.</text>
</comment>
<dbReference type="InterPro" id="IPR048254">
    <property type="entry name" value="CDP_ALCOHOL_P_TRANSF_CS"/>
</dbReference>
<feature type="domain" description="DUF4833" evidence="4">
    <location>
        <begin position="288"/>
        <end position="427"/>
    </location>
</feature>
<feature type="transmembrane region" description="Helical" evidence="3">
    <location>
        <begin position="64"/>
        <end position="81"/>
    </location>
</feature>
<feature type="transmembrane region" description="Helical" evidence="3">
    <location>
        <begin position="165"/>
        <end position="183"/>
    </location>
</feature>
<dbReference type="InterPro" id="IPR032269">
    <property type="entry name" value="DUF4833"/>
</dbReference>
<keyword evidence="3" id="KW-1133">Transmembrane helix</keyword>
<dbReference type="InterPro" id="IPR000462">
    <property type="entry name" value="CDP-OH_P_trans"/>
</dbReference>
<keyword evidence="1 2" id="KW-0808">Transferase</keyword>
<name>A0ABP8MLH0_9BACT</name>
<comment type="similarity">
    <text evidence="2">Belongs to the CDP-alcohol phosphatidyltransferase class-I family.</text>
</comment>
<protein>
    <recommendedName>
        <fullName evidence="4">DUF4833 domain-containing protein</fullName>
    </recommendedName>
</protein>
<keyword evidence="6" id="KW-1185">Reference proteome</keyword>
<evidence type="ECO:0000256" key="3">
    <source>
        <dbReference type="SAM" id="Phobius"/>
    </source>
</evidence>
<evidence type="ECO:0000313" key="5">
    <source>
        <dbReference type="EMBL" id="GAA4451349.1"/>
    </source>
</evidence>
<dbReference type="RefSeq" id="WP_344823104.1">
    <property type="nucleotide sequence ID" value="NZ_BAABEZ010000004.1"/>
</dbReference>
<accession>A0ABP8MLH0</accession>
<reference evidence="6" key="1">
    <citation type="journal article" date="2019" name="Int. J. Syst. Evol. Microbiol.">
        <title>The Global Catalogue of Microorganisms (GCM) 10K type strain sequencing project: providing services to taxonomists for standard genome sequencing and annotation.</title>
        <authorList>
            <consortium name="The Broad Institute Genomics Platform"/>
            <consortium name="The Broad Institute Genome Sequencing Center for Infectious Disease"/>
            <person name="Wu L."/>
            <person name="Ma J."/>
        </authorList>
    </citation>
    <scope>NUCLEOTIDE SEQUENCE [LARGE SCALE GENOMIC DNA]</scope>
    <source>
        <strain evidence="6">JCM 31921</strain>
    </source>
</reference>
<feature type="transmembrane region" description="Helical" evidence="3">
    <location>
        <begin position="126"/>
        <end position="144"/>
    </location>
</feature>
<keyword evidence="3" id="KW-0812">Transmembrane</keyword>
<feature type="transmembrane region" description="Helical" evidence="3">
    <location>
        <begin position="33"/>
        <end position="52"/>
    </location>
</feature>
<dbReference type="Gene3D" id="1.20.120.1760">
    <property type="match status" value="1"/>
</dbReference>
<feature type="transmembrane region" description="Helical" evidence="3">
    <location>
        <begin position="203"/>
        <end position="225"/>
    </location>
</feature>
<evidence type="ECO:0000259" key="4">
    <source>
        <dbReference type="Pfam" id="PF16117"/>
    </source>
</evidence>
<keyword evidence="3" id="KW-0472">Membrane</keyword>
<organism evidence="5 6">
    <name type="scientific">Rurimicrobium arvi</name>
    <dbReference type="NCBI Taxonomy" id="2049916"/>
    <lineage>
        <taxon>Bacteria</taxon>
        <taxon>Pseudomonadati</taxon>
        <taxon>Bacteroidota</taxon>
        <taxon>Chitinophagia</taxon>
        <taxon>Chitinophagales</taxon>
        <taxon>Chitinophagaceae</taxon>
        <taxon>Rurimicrobium</taxon>
    </lineage>
</organism>
<evidence type="ECO:0000313" key="6">
    <source>
        <dbReference type="Proteomes" id="UP001501410"/>
    </source>
</evidence>
<proteinExistence type="inferred from homology"/>
<dbReference type="InterPro" id="IPR043130">
    <property type="entry name" value="CDP-OH_PTrfase_TM_dom"/>
</dbReference>
<dbReference type="EMBL" id="BAABEZ010000004">
    <property type="protein sequence ID" value="GAA4451349.1"/>
    <property type="molecule type" value="Genomic_DNA"/>
</dbReference>
<evidence type="ECO:0000256" key="2">
    <source>
        <dbReference type="RuleBase" id="RU003750"/>
    </source>
</evidence>
<evidence type="ECO:0000256" key="1">
    <source>
        <dbReference type="ARBA" id="ARBA00022679"/>
    </source>
</evidence>
<dbReference type="Proteomes" id="UP001501410">
    <property type="component" value="Unassembled WGS sequence"/>
</dbReference>
<dbReference type="Pfam" id="PF01066">
    <property type="entry name" value="CDP-OH_P_transf"/>
    <property type="match status" value="1"/>
</dbReference>
<feature type="transmembrane region" description="Helical" evidence="3">
    <location>
        <begin position="246"/>
        <end position="266"/>
    </location>
</feature>
<dbReference type="PROSITE" id="PS00379">
    <property type="entry name" value="CDP_ALCOHOL_P_TRANSF"/>
    <property type="match status" value="1"/>
</dbReference>
<dbReference type="Pfam" id="PF16117">
    <property type="entry name" value="DUF4833"/>
    <property type="match status" value="1"/>
</dbReference>